<sequence>MLQAITFSWLQVRSVSTIAPSIPLELDNGEREVIALALETGEQRILLNFI</sequence>
<keyword evidence="2" id="KW-1185">Reference proteome</keyword>
<dbReference type="Proteomes" id="UP001223520">
    <property type="component" value="Chromosome"/>
</dbReference>
<reference evidence="1 2" key="1">
    <citation type="journal article" date="2023" name="Limnol Oceanogr Lett">
        <title>Environmental adaptations by the intertidal Antarctic cyanobacterium Halotia branconii CENA392 as revealed using long-read genome sequencing.</title>
        <authorList>
            <person name="Dextro R.B."/>
            <person name="Delbaje E."/>
            <person name="Freitas P.N.N."/>
            <person name="Geraldes V."/>
            <person name="Pinto E."/>
            <person name="Long P.F."/>
            <person name="Fiore M.F."/>
        </authorList>
    </citation>
    <scope>NUCLEOTIDE SEQUENCE [LARGE SCALE GENOMIC DNA]</scope>
    <source>
        <strain evidence="1 2">CENA392</strain>
    </source>
</reference>
<organism evidence="1 2">
    <name type="scientific">Halotia branconii CENA392</name>
    <dbReference type="NCBI Taxonomy" id="1539056"/>
    <lineage>
        <taxon>Bacteria</taxon>
        <taxon>Bacillati</taxon>
        <taxon>Cyanobacteriota</taxon>
        <taxon>Cyanophyceae</taxon>
        <taxon>Nostocales</taxon>
        <taxon>Nodulariaceae</taxon>
        <taxon>Halotia</taxon>
    </lineage>
</organism>
<dbReference type="InterPro" id="IPR021799">
    <property type="entry name" value="PIN-like_prokaryotic"/>
</dbReference>
<proteinExistence type="predicted"/>
<evidence type="ECO:0000313" key="1">
    <source>
        <dbReference type="EMBL" id="WGV26327.1"/>
    </source>
</evidence>
<dbReference type="RefSeq" id="WP_281483581.1">
    <property type="nucleotide sequence ID" value="NZ_CP124543.1"/>
</dbReference>
<dbReference type="KEGG" id="hbq:QI031_02090"/>
<dbReference type="AlphaFoldDB" id="A0AAJ6NTI6"/>
<evidence type="ECO:0000313" key="2">
    <source>
        <dbReference type="Proteomes" id="UP001223520"/>
    </source>
</evidence>
<dbReference type="EMBL" id="CP124543">
    <property type="protein sequence ID" value="WGV26327.1"/>
    <property type="molecule type" value="Genomic_DNA"/>
</dbReference>
<name>A0AAJ6NTI6_9CYAN</name>
<dbReference type="Pfam" id="PF11848">
    <property type="entry name" value="DUF3368"/>
    <property type="match status" value="1"/>
</dbReference>
<gene>
    <name evidence="1" type="ORF">QI031_02090</name>
</gene>
<accession>A0AAJ6NTI6</accession>
<protein>
    <submittedName>
        <fullName evidence="1">Uncharacterized protein</fullName>
    </submittedName>
</protein>